<feature type="domain" description="DM2" evidence="2">
    <location>
        <begin position="446"/>
        <end position="524"/>
    </location>
</feature>
<dbReference type="InterPro" id="IPR003121">
    <property type="entry name" value="SWIB_MDM2_domain"/>
</dbReference>
<evidence type="ECO:0000259" key="2">
    <source>
        <dbReference type="PROSITE" id="PS51925"/>
    </source>
</evidence>
<dbReference type="RefSeq" id="XP_014570114.1">
    <property type="nucleotide sequence ID" value="XM_014714628.1"/>
</dbReference>
<feature type="compositionally biased region" description="Low complexity" evidence="1">
    <location>
        <begin position="15"/>
        <end position="37"/>
    </location>
</feature>
<dbReference type="HOGENOM" id="CLU_023529_2_1_1"/>
<dbReference type="OMA" id="IVIEYWV"/>
<evidence type="ECO:0000313" key="3">
    <source>
        <dbReference type="EMBL" id="GAA95616.1"/>
    </source>
</evidence>
<dbReference type="STRING" id="764103.G7DYF6"/>
<dbReference type="EMBL" id="BABT02000062">
    <property type="protein sequence ID" value="GAA95616.1"/>
    <property type="molecule type" value="Genomic_DNA"/>
</dbReference>
<dbReference type="PROSITE" id="PS51925">
    <property type="entry name" value="SWIB_MDM2"/>
    <property type="match status" value="1"/>
</dbReference>
<dbReference type="InParanoid" id="G7DYF6"/>
<sequence length="682" mass="75288">MQNYSAIAPSGGYAGYQQPHQAQQQQQQTYPNPGQPGIPRHGLAQGTPYSQPAYSQGYTSQALLHAQQAQHAQQAAAAQAQAQAQQQAIAQAREREILARQQQAARDAAIAEAHSRQQTAYLAAQQQHAASAQGHHAASAAREQDKRRTSQIALSADSEAVLRAAKKRRPTDRALPRFDAAKLAELDDGQDDSHSIFARQSDGHLAALSNAYDRLTDLERRLDWTLSRQRVELEEQRQLAGGALSLVPSLHRTLRIRISNSLQDQVWQIDDARLKAQAERAAESVAPPPAPMAVESETTDQAAENGAEASTEAAGKADDAPKPETASVSEEAKTGPAASDISKPKVEEVIPVDFSTQQGIPRWTLNIAGEVLTTSESGELSKDSTRHFSNLVSHITVDLDRREHLFNGSGRTEWARSSTRNPVDAVRVSRTGSEPCKARISLYLTPYPERVKVLPELARLINVYQDTRPNCLTALWLYVKSEGLPMPEDQRRIRLNEPLKRLFNESESIPFHFLQEFLNRYLSQCDPVILEYEVDVSDQHASKELTFDIPVEVENLAAKKVVVDVANDLDLKSVSSEAKVKEIIAMDEKIAMQAATAKAQKQKRDFAAAFASNPQQFMQDWIASQARDLDTLLAGDRGTGASLLGGSSHLAEARRRADFYKTDEIDDAINLHLRRRVRRTQG</sequence>
<dbReference type="Pfam" id="PF02201">
    <property type="entry name" value="SWIB"/>
    <property type="match status" value="1"/>
</dbReference>
<evidence type="ECO:0000313" key="4">
    <source>
        <dbReference type="Proteomes" id="UP000009131"/>
    </source>
</evidence>
<feature type="region of interest" description="Disordered" evidence="1">
    <location>
        <begin position="278"/>
        <end position="344"/>
    </location>
</feature>
<feature type="compositionally biased region" description="Low complexity" evidence="1">
    <location>
        <begin position="119"/>
        <end position="141"/>
    </location>
</feature>
<evidence type="ECO:0000256" key="1">
    <source>
        <dbReference type="SAM" id="MobiDB-lite"/>
    </source>
</evidence>
<accession>G7DYF6</accession>
<protein>
    <recommendedName>
        <fullName evidence="2">DM2 domain-containing protein</fullName>
    </recommendedName>
</protein>
<dbReference type="PANTHER" id="PTHR13844">
    <property type="entry name" value="SWI/SNF-RELATED MATRIX-ASSOCIATED ACTIN-DEPENDENT REGULATOR OF CHROMATIN SUBFAMILY D"/>
    <property type="match status" value="1"/>
</dbReference>
<dbReference type="AlphaFoldDB" id="G7DYF6"/>
<dbReference type="Proteomes" id="UP000009131">
    <property type="component" value="Unassembled WGS sequence"/>
</dbReference>
<proteinExistence type="predicted"/>
<feature type="region of interest" description="Disordered" evidence="1">
    <location>
        <begin position="1"/>
        <end position="56"/>
    </location>
</feature>
<dbReference type="OrthoDB" id="10263741at2759"/>
<dbReference type="InterPro" id="IPR036885">
    <property type="entry name" value="SWIB_MDM2_dom_sf"/>
</dbReference>
<reference evidence="3 4" key="1">
    <citation type="journal article" date="2011" name="J. Gen. Appl. Microbiol.">
        <title>Draft genome sequencing of the enigmatic basidiomycete Mixia osmundae.</title>
        <authorList>
            <person name="Nishida H."/>
            <person name="Nagatsuka Y."/>
            <person name="Sugiyama J."/>
        </authorList>
    </citation>
    <scope>NUCLEOTIDE SEQUENCE [LARGE SCALE GENOMIC DNA]</scope>
    <source>
        <strain evidence="4">CBS 9802 / IAM 14324 / JCM 22182 / KY 12970</strain>
    </source>
</reference>
<dbReference type="eggNOG" id="KOG2570">
    <property type="taxonomic scope" value="Eukaryota"/>
</dbReference>
<dbReference type="Gene3D" id="1.10.245.10">
    <property type="entry name" value="SWIB/MDM2 domain"/>
    <property type="match status" value="1"/>
</dbReference>
<feature type="region of interest" description="Disordered" evidence="1">
    <location>
        <begin position="119"/>
        <end position="154"/>
    </location>
</feature>
<keyword evidence="4" id="KW-1185">Reference proteome</keyword>
<feature type="compositionally biased region" description="Polar residues" evidence="1">
    <location>
        <begin position="47"/>
        <end position="56"/>
    </location>
</feature>
<reference evidence="3 4" key="2">
    <citation type="journal article" date="2012" name="Open Biol.">
        <title>Characteristics of nucleosomes and linker DNA regions on the genome of the basidiomycete Mixia osmundae revealed by mono- and dinucleosome mapping.</title>
        <authorList>
            <person name="Nishida H."/>
            <person name="Kondo S."/>
            <person name="Matsumoto T."/>
            <person name="Suzuki Y."/>
            <person name="Yoshikawa H."/>
            <person name="Taylor T.D."/>
            <person name="Sugiyama J."/>
        </authorList>
    </citation>
    <scope>NUCLEOTIDE SEQUENCE [LARGE SCALE GENOMIC DNA]</scope>
    <source>
        <strain evidence="4">CBS 9802 / IAM 14324 / JCM 22182 / KY 12970</strain>
    </source>
</reference>
<dbReference type="SUPFAM" id="SSF47592">
    <property type="entry name" value="SWIB/MDM2 domain"/>
    <property type="match status" value="1"/>
</dbReference>
<gene>
    <name evidence="3" type="primary">Mo02272</name>
    <name evidence="3" type="ORF">E5Q_02272</name>
</gene>
<dbReference type="CDD" id="cd10568">
    <property type="entry name" value="SWIB_like"/>
    <property type="match status" value="1"/>
</dbReference>
<name>G7DYF6_MIXOS</name>
<comment type="caution">
    <text evidence="3">The sequence shown here is derived from an EMBL/GenBank/DDBJ whole genome shotgun (WGS) entry which is preliminary data.</text>
</comment>
<organism evidence="3 4">
    <name type="scientific">Mixia osmundae (strain CBS 9802 / IAM 14324 / JCM 22182 / KY 12970)</name>
    <dbReference type="NCBI Taxonomy" id="764103"/>
    <lineage>
        <taxon>Eukaryota</taxon>
        <taxon>Fungi</taxon>
        <taxon>Dikarya</taxon>
        <taxon>Basidiomycota</taxon>
        <taxon>Pucciniomycotina</taxon>
        <taxon>Mixiomycetes</taxon>
        <taxon>Mixiales</taxon>
        <taxon>Mixiaceae</taxon>
        <taxon>Mixia</taxon>
    </lineage>
</organism>